<feature type="compositionally biased region" description="Basic residues" evidence="1">
    <location>
        <begin position="1"/>
        <end position="19"/>
    </location>
</feature>
<dbReference type="Pfam" id="PF03692">
    <property type="entry name" value="CxxCxxCC"/>
    <property type="match status" value="1"/>
</dbReference>
<accession>A0AAU7C8Z5</accession>
<name>A0AAU7C8Z5_9BACT</name>
<evidence type="ECO:0000313" key="2">
    <source>
        <dbReference type="EMBL" id="XBH01631.1"/>
    </source>
</evidence>
<reference evidence="2" key="1">
    <citation type="submission" date="2024-05" db="EMBL/GenBank/DDBJ databases">
        <title>Planctomycetes of the genus Singulisphaera possess chitinolytic capabilities.</title>
        <authorList>
            <person name="Ivanova A."/>
        </authorList>
    </citation>
    <scope>NUCLEOTIDE SEQUENCE</scope>
    <source>
        <strain evidence="2">Ch08T</strain>
    </source>
</reference>
<dbReference type="InterPro" id="IPR005358">
    <property type="entry name" value="Puta_zinc/iron-chelating_dom"/>
</dbReference>
<gene>
    <name evidence="2" type="ORF">V5E97_25195</name>
</gene>
<dbReference type="RefSeq" id="WP_406694374.1">
    <property type="nucleotide sequence ID" value="NZ_CP155447.1"/>
</dbReference>
<proteinExistence type="predicted"/>
<organism evidence="2">
    <name type="scientific">Singulisphaera sp. Ch08</name>
    <dbReference type="NCBI Taxonomy" id="3120278"/>
    <lineage>
        <taxon>Bacteria</taxon>
        <taxon>Pseudomonadati</taxon>
        <taxon>Planctomycetota</taxon>
        <taxon>Planctomycetia</taxon>
        <taxon>Isosphaerales</taxon>
        <taxon>Isosphaeraceae</taxon>
        <taxon>Singulisphaera</taxon>
    </lineage>
</organism>
<feature type="region of interest" description="Disordered" evidence="1">
    <location>
        <begin position="1"/>
        <end position="23"/>
    </location>
</feature>
<dbReference type="AlphaFoldDB" id="A0AAU7C8Z5"/>
<sequence length="289" mass="32007">MPRKSGRPKPPGRKAKRVRPSALPKRFNEEPVVIRARFAAAGESLKILSGPPGALSTIELARSINELTDRSIRQVHAACHDGHRVACRSGCTYCCMVPVAASAPEVLGIATFVRERFDEERQAALTRRVEANISATAGMDMSQRDRVRLDCPFLEAGKCTVYEVRPIACRGYSSYSVEDCREDYEHPGTGVEGHANGLRELVFGAIREGLAIGCKSSSIEYRLLELVRAYKIASEDSTLAETWRSRPGAFETATGESVFPGPWSDELDQEFEEVYRETVNDLERRKGLV</sequence>
<dbReference type="EMBL" id="CP155447">
    <property type="protein sequence ID" value="XBH01631.1"/>
    <property type="molecule type" value="Genomic_DNA"/>
</dbReference>
<protein>
    <submittedName>
        <fullName evidence="2">YkgJ family cysteine cluster protein</fullName>
    </submittedName>
</protein>
<evidence type="ECO:0000256" key="1">
    <source>
        <dbReference type="SAM" id="MobiDB-lite"/>
    </source>
</evidence>